<evidence type="ECO:0000256" key="6">
    <source>
        <dbReference type="ARBA" id="ARBA00023136"/>
    </source>
</evidence>
<evidence type="ECO:0000256" key="3">
    <source>
        <dbReference type="ARBA" id="ARBA00022475"/>
    </source>
</evidence>
<dbReference type="PROSITE" id="PS50928">
    <property type="entry name" value="ABC_TM1"/>
    <property type="match status" value="1"/>
</dbReference>
<evidence type="ECO:0000256" key="2">
    <source>
        <dbReference type="ARBA" id="ARBA00022448"/>
    </source>
</evidence>
<dbReference type="InterPro" id="IPR035906">
    <property type="entry name" value="MetI-like_sf"/>
</dbReference>
<dbReference type="PANTHER" id="PTHR30193:SF37">
    <property type="entry name" value="INNER MEMBRANE ABC TRANSPORTER PERMEASE PROTEIN YCJO"/>
    <property type="match status" value="1"/>
</dbReference>
<name>A0A449BIB9_9MOLU</name>
<evidence type="ECO:0000256" key="7">
    <source>
        <dbReference type="RuleBase" id="RU363032"/>
    </source>
</evidence>
<accession>A0A449BIB9</accession>
<evidence type="ECO:0000256" key="4">
    <source>
        <dbReference type="ARBA" id="ARBA00022692"/>
    </source>
</evidence>
<organism evidence="9 10">
    <name type="scientific">Acholeplasma hippikon</name>
    <dbReference type="NCBI Taxonomy" id="264636"/>
    <lineage>
        <taxon>Bacteria</taxon>
        <taxon>Bacillati</taxon>
        <taxon>Mycoplasmatota</taxon>
        <taxon>Mollicutes</taxon>
        <taxon>Acholeplasmatales</taxon>
        <taxon>Acholeplasmataceae</taxon>
        <taxon>Acholeplasma</taxon>
    </lineage>
</organism>
<keyword evidence="10" id="KW-1185">Reference proteome</keyword>
<evidence type="ECO:0000256" key="5">
    <source>
        <dbReference type="ARBA" id="ARBA00022989"/>
    </source>
</evidence>
<keyword evidence="4 7" id="KW-0812">Transmembrane</keyword>
<dbReference type="STRING" id="1408416.GCA_000702765_00757"/>
<dbReference type="Pfam" id="PF00528">
    <property type="entry name" value="BPD_transp_1"/>
    <property type="match status" value="1"/>
</dbReference>
<dbReference type="PANTHER" id="PTHR30193">
    <property type="entry name" value="ABC TRANSPORTER PERMEASE PROTEIN"/>
    <property type="match status" value="1"/>
</dbReference>
<feature type="transmembrane region" description="Helical" evidence="7">
    <location>
        <begin position="276"/>
        <end position="297"/>
    </location>
</feature>
<feature type="transmembrane region" description="Helical" evidence="7">
    <location>
        <begin position="83"/>
        <end position="104"/>
    </location>
</feature>
<protein>
    <submittedName>
        <fullName evidence="9">Inner membrane ABC transporter permease protein ycjO</fullName>
    </submittedName>
</protein>
<sequence length="307" mass="34670">MTQKITKKELLKREIKSNKVYYGMMAPFLIIFFTFTILPVIMSLFLSFTNFDMLNSPKFIGLDNYINLLLHDDVFLIAIRNTLILAVVIGPVSYAAAFIFAWLVNELPPKLRWVLTIVFYAPSISGSAFLLWQLIFNGDMYGYLNAFLINLNIIDAPILWLKTPEYALTIIIIVQLWLSLGISFLSFVAGFQTVDKSLYEAAAIDGIKNRWQELWYITLPQMMPQLMFGALMQITSSFGIGTVSTALLGFPSVEYSGHTIITHLLDFGAGSQRMELGYASAIATILFLMMIIANLAVQKLLRRVGTW</sequence>
<dbReference type="GO" id="GO:0055085">
    <property type="term" value="P:transmembrane transport"/>
    <property type="evidence" value="ECO:0007669"/>
    <property type="project" value="InterPro"/>
</dbReference>
<dbReference type="KEGG" id="ahk:NCTC10172_00202"/>
<evidence type="ECO:0000259" key="8">
    <source>
        <dbReference type="PROSITE" id="PS50928"/>
    </source>
</evidence>
<keyword evidence="5 7" id="KW-1133">Transmembrane helix</keyword>
<reference evidence="9 10" key="1">
    <citation type="submission" date="2019-01" db="EMBL/GenBank/DDBJ databases">
        <authorList>
            <consortium name="Pathogen Informatics"/>
        </authorList>
    </citation>
    <scope>NUCLEOTIDE SEQUENCE [LARGE SCALE GENOMIC DNA]</scope>
    <source>
        <strain evidence="9 10">NCTC10172</strain>
    </source>
</reference>
<dbReference type="Proteomes" id="UP000290909">
    <property type="component" value="Chromosome"/>
</dbReference>
<dbReference type="SUPFAM" id="SSF161098">
    <property type="entry name" value="MetI-like"/>
    <property type="match status" value="1"/>
</dbReference>
<dbReference type="InterPro" id="IPR051393">
    <property type="entry name" value="ABC_transporter_permease"/>
</dbReference>
<dbReference type="AlphaFoldDB" id="A0A449BIB9"/>
<dbReference type="InterPro" id="IPR000515">
    <property type="entry name" value="MetI-like"/>
</dbReference>
<comment type="similarity">
    <text evidence="7">Belongs to the binding-protein-dependent transport system permease family.</text>
</comment>
<evidence type="ECO:0000313" key="9">
    <source>
        <dbReference type="EMBL" id="VEU82195.1"/>
    </source>
</evidence>
<proteinExistence type="inferred from homology"/>
<dbReference type="EMBL" id="LR215050">
    <property type="protein sequence ID" value="VEU82195.1"/>
    <property type="molecule type" value="Genomic_DNA"/>
</dbReference>
<dbReference type="CDD" id="cd06261">
    <property type="entry name" value="TM_PBP2"/>
    <property type="match status" value="1"/>
</dbReference>
<feature type="transmembrane region" description="Helical" evidence="7">
    <location>
        <begin position="111"/>
        <end position="135"/>
    </location>
</feature>
<feature type="domain" description="ABC transmembrane type-1" evidence="8">
    <location>
        <begin position="79"/>
        <end position="297"/>
    </location>
</feature>
<keyword evidence="2 7" id="KW-0813">Transport</keyword>
<gene>
    <name evidence="9" type="primary">ycjO_1</name>
    <name evidence="9" type="ORF">NCTC10172_00202</name>
</gene>
<evidence type="ECO:0000313" key="10">
    <source>
        <dbReference type="Proteomes" id="UP000290909"/>
    </source>
</evidence>
<feature type="transmembrane region" description="Helical" evidence="7">
    <location>
        <begin position="21"/>
        <end position="48"/>
    </location>
</feature>
<keyword evidence="6 7" id="KW-0472">Membrane</keyword>
<comment type="subcellular location">
    <subcellularLocation>
        <location evidence="1 7">Cell membrane</location>
        <topology evidence="1 7">Multi-pass membrane protein</topology>
    </subcellularLocation>
</comment>
<feature type="transmembrane region" description="Helical" evidence="7">
    <location>
        <begin position="168"/>
        <end position="191"/>
    </location>
</feature>
<dbReference type="GO" id="GO:0005886">
    <property type="term" value="C:plasma membrane"/>
    <property type="evidence" value="ECO:0007669"/>
    <property type="project" value="UniProtKB-SubCell"/>
</dbReference>
<dbReference type="Gene3D" id="1.10.3720.10">
    <property type="entry name" value="MetI-like"/>
    <property type="match status" value="1"/>
</dbReference>
<keyword evidence="3" id="KW-1003">Cell membrane</keyword>
<evidence type="ECO:0000256" key="1">
    <source>
        <dbReference type="ARBA" id="ARBA00004651"/>
    </source>
</evidence>